<reference evidence="3" key="1">
    <citation type="submission" date="2014-09" db="EMBL/GenBank/DDBJ databases">
        <authorList>
            <person name="Magalhaes I.L.F."/>
            <person name="Oliveira U."/>
            <person name="Santos F.R."/>
            <person name="Vidigal T.H.D.A."/>
            <person name="Brescovit A.D."/>
            <person name="Santos A.J."/>
        </authorList>
    </citation>
    <scope>NUCLEOTIDE SEQUENCE</scope>
    <source>
        <tissue evidence="3">Shoot tissue taken approximately 20 cm above the soil surface</tissue>
    </source>
</reference>
<dbReference type="SMART" id="SM00597">
    <property type="entry name" value="ZnF_TTF"/>
    <property type="match status" value="1"/>
</dbReference>
<evidence type="ECO:0000256" key="1">
    <source>
        <dbReference type="SAM" id="MobiDB-lite"/>
    </source>
</evidence>
<organism evidence="3">
    <name type="scientific">Arundo donax</name>
    <name type="common">Giant reed</name>
    <name type="synonym">Donax arundinaceus</name>
    <dbReference type="NCBI Taxonomy" id="35708"/>
    <lineage>
        <taxon>Eukaryota</taxon>
        <taxon>Viridiplantae</taxon>
        <taxon>Streptophyta</taxon>
        <taxon>Embryophyta</taxon>
        <taxon>Tracheophyta</taxon>
        <taxon>Spermatophyta</taxon>
        <taxon>Magnoliopsida</taxon>
        <taxon>Liliopsida</taxon>
        <taxon>Poales</taxon>
        <taxon>Poaceae</taxon>
        <taxon>PACMAD clade</taxon>
        <taxon>Arundinoideae</taxon>
        <taxon>Arundineae</taxon>
        <taxon>Arundo</taxon>
    </lineage>
</organism>
<reference evidence="3" key="2">
    <citation type="journal article" date="2015" name="Data Brief">
        <title>Shoot transcriptome of the giant reed, Arundo donax.</title>
        <authorList>
            <person name="Barrero R.A."/>
            <person name="Guerrero F.D."/>
            <person name="Moolhuijzen P."/>
            <person name="Goolsby J.A."/>
            <person name="Tidwell J."/>
            <person name="Bellgard S.E."/>
            <person name="Bellgard M.I."/>
        </authorList>
    </citation>
    <scope>NUCLEOTIDE SEQUENCE</scope>
    <source>
        <tissue evidence="3">Shoot tissue taken approximately 20 cm above the soil surface</tissue>
    </source>
</reference>
<dbReference type="InterPro" id="IPR006580">
    <property type="entry name" value="Znf_TTF"/>
</dbReference>
<sequence length="284" mass="32657">MKRNRDIVSLFQKHVAKKVAAVSSPSPAPAETEAEEQPHAQEQERVIEKIMNPAPSSPPSVPLEAISPPPSPPPQPPVYDINCLPQDSGERLPIQSYPVNDQDTIRRAYILKGPFQLYTHNFSKRKIGNRECEFTCVWFHKHDWLEYSIKKDSVFCLVCYLFKKGNGANTFIVGGWRNWNIEEKALIKHIGSKAYKAAQERYIGFVNPKAAIDYHIDKWSDEDLRLYKIRLTYSLRCLKFLLHQGLAFRGHDESEESSNRGNFLELLKFLESNSEEVCFEECSK</sequence>
<feature type="compositionally biased region" description="Low complexity" evidence="1">
    <location>
        <begin position="18"/>
        <end position="31"/>
    </location>
</feature>
<proteinExistence type="predicted"/>
<dbReference type="AlphaFoldDB" id="A0A0A9H404"/>
<name>A0A0A9H404_ARUDO</name>
<accession>A0A0A9H404</accession>
<evidence type="ECO:0000259" key="2">
    <source>
        <dbReference type="SMART" id="SM00597"/>
    </source>
</evidence>
<dbReference type="PANTHER" id="PTHR45749">
    <property type="match status" value="1"/>
</dbReference>
<feature type="domain" description="TTF-type" evidence="2">
    <location>
        <begin position="130"/>
        <end position="218"/>
    </location>
</feature>
<feature type="region of interest" description="Disordered" evidence="1">
    <location>
        <begin position="18"/>
        <end position="78"/>
    </location>
</feature>
<dbReference type="Pfam" id="PF14291">
    <property type="entry name" value="DUF4371"/>
    <property type="match status" value="1"/>
</dbReference>
<feature type="compositionally biased region" description="Basic and acidic residues" evidence="1">
    <location>
        <begin position="36"/>
        <end position="48"/>
    </location>
</feature>
<dbReference type="InterPro" id="IPR025398">
    <property type="entry name" value="DUF4371"/>
</dbReference>
<evidence type="ECO:0000313" key="3">
    <source>
        <dbReference type="EMBL" id="JAE31497.1"/>
    </source>
</evidence>
<dbReference type="EMBL" id="GBRH01166399">
    <property type="protein sequence ID" value="JAE31497.1"/>
    <property type="molecule type" value="Transcribed_RNA"/>
</dbReference>
<dbReference type="PANTHER" id="PTHR45749:SF36">
    <property type="entry name" value="ZINC FINGER MYM-TYPE PROTEIN 1-LIKE"/>
    <property type="match status" value="1"/>
</dbReference>
<feature type="compositionally biased region" description="Pro residues" evidence="1">
    <location>
        <begin position="55"/>
        <end position="77"/>
    </location>
</feature>
<protein>
    <recommendedName>
        <fullName evidence="2">TTF-type domain-containing protein</fullName>
    </recommendedName>
</protein>